<evidence type="ECO:0000313" key="2">
    <source>
        <dbReference type="EMBL" id="SHK79541.1"/>
    </source>
</evidence>
<sequence>MLLTDVRRRNLFLDEVLRADEDEVVLRATRLSVQPGTWGLRYADGLCRVGPVLKADDREVVRPLLGGPVPPPGPAALDAGVFDPDPSARGLEFREVAVSGPVGDCPAWLVPGTGDAADDWVIFVHGRHGWRREALRILPTIHDLGCTGLVITYRNDVDEGAPPSPDGLMHLGDTEWLDVEAAMRFAIDRGARRVVLYAWSMGGAITAALLNRSSLASRVAAVVWDAPLVDWLATLRLQARNRWLPTGLIVFVAGFTRRRVGIDFAHFDLVARPPAVRPPTLVVHSKPDTVVPASASRALAEAAPALGWDVRYLEVDGVEHTASWNADPQAYERVVRDFLASVLADRPVSRPGTMGR</sequence>
<dbReference type="Proteomes" id="UP000184363">
    <property type="component" value="Unassembled WGS sequence"/>
</dbReference>
<dbReference type="PANTHER" id="PTHR12277">
    <property type="entry name" value="ALPHA/BETA HYDROLASE DOMAIN-CONTAINING PROTEIN"/>
    <property type="match status" value="1"/>
</dbReference>
<dbReference type="Gene3D" id="3.40.50.1820">
    <property type="entry name" value="alpha/beta hydrolase"/>
    <property type="match status" value="1"/>
</dbReference>
<protein>
    <recommendedName>
        <fullName evidence="1">Peptidase S9 prolyl oligopeptidase catalytic domain-containing protein</fullName>
    </recommendedName>
</protein>
<dbReference type="GO" id="GO:0008236">
    <property type="term" value="F:serine-type peptidase activity"/>
    <property type="evidence" value="ECO:0007669"/>
    <property type="project" value="InterPro"/>
</dbReference>
<dbReference type="SUPFAM" id="SSF53474">
    <property type="entry name" value="alpha/beta-Hydrolases"/>
    <property type="match status" value="1"/>
</dbReference>
<gene>
    <name evidence="2" type="ORF">SAMN05443637_11263</name>
</gene>
<dbReference type="GO" id="GO:0006508">
    <property type="term" value="P:proteolysis"/>
    <property type="evidence" value="ECO:0007669"/>
    <property type="project" value="InterPro"/>
</dbReference>
<dbReference type="STRING" id="1848.SAMN05443637_11263"/>
<dbReference type="Pfam" id="PF00326">
    <property type="entry name" value="Peptidase_S9"/>
    <property type="match status" value="1"/>
</dbReference>
<dbReference type="PANTHER" id="PTHR12277:SF79">
    <property type="entry name" value="XAA-PRO DIPEPTIDYL-PEPTIDASE-RELATED"/>
    <property type="match status" value="1"/>
</dbReference>
<name>A0A1M6VDT9_PSETH</name>
<proteinExistence type="predicted"/>
<dbReference type="AlphaFoldDB" id="A0A1M6VDT9"/>
<feature type="domain" description="Peptidase S9 prolyl oligopeptidase catalytic" evidence="1">
    <location>
        <begin position="169"/>
        <end position="343"/>
    </location>
</feature>
<evidence type="ECO:0000259" key="1">
    <source>
        <dbReference type="Pfam" id="PF00326"/>
    </source>
</evidence>
<dbReference type="InterPro" id="IPR029058">
    <property type="entry name" value="AB_hydrolase_fold"/>
</dbReference>
<dbReference type="EMBL" id="FRAP01000012">
    <property type="protein sequence ID" value="SHK79541.1"/>
    <property type="molecule type" value="Genomic_DNA"/>
</dbReference>
<evidence type="ECO:0000313" key="3">
    <source>
        <dbReference type="Proteomes" id="UP000184363"/>
    </source>
</evidence>
<reference evidence="2 3" key="1">
    <citation type="submission" date="2016-11" db="EMBL/GenBank/DDBJ databases">
        <authorList>
            <person name="Jaros S."/>
            <person name="Januszkiewicz K."/>
            <person name="Wedrychowicz H."/>
        </authorList>
    </citation>
    <scope>NUCLEOTIDE SEQUENCE [LARGE SCALE GENOMIC DNA]</scope>
    <source>
        <strain evidence="2 3">DSM 43832</strain>
    </source>
</reference>
<organism evidence="2 3">
    <name type="scientific">Pseudonocardia thermophila</name>
    <dbReference type="NCBI Taxonomy" id="1848"/>
    <lineage>
        <taxon>Bacteria</taxon>
        <taxon>Bacillati</taxon>
        <taxon>Actinomycetota</taxon>
        <taxon>Actinomycetes</taxon>
        <taxon>Pseudonocardiales</taxon>
        <taxon>Pseudonocardiaceae</taxon>
        <taxon>Pseudonocardia</taxon>
    </lineage>
</organism>
<dbReference type="InterPro" id="IPR001375">
    <property type="entry name" value="Peptidase_S9_cat"/>
</dbReference>
<accession>A0A1M6VDT9</accession>
<keyword evidence="3" id="KW-1185">Reference proteome</keyword>